<feature type="region of interest" description="Disordered" evidence="5">
    <location>
        <begin position="668"/>
        <end position="701"/>
    </location>
</feature>
<feature type="disulfide bond" evidence="4">
    <location>
        <begin position="268"/>
        <end position="295"/>
    </location>
</feature>
<feature type="non-terminal residue" evidence="7">
    <location>
        <position position="1405"/>
    </location>
</feature>
<dbReference type="CDD" id="cd00033">
    <property type="entry name" value="CCP"/>
    <property type="match status" value="11"/>
</dbReference>
<feature type="compositionally biased region" description="Basic residues" evidence="5">
    <location>
        <begin position="674"/>
        <end position="696"/>
    </location>
</feature>
<dbReference type="InterPro" id="IPR051277">
    <property type="entry name" value="SEZ6_CSMD_C4BPB_Regulators"/>
</dbReference>
<accession>A0AAV2QGA9</accession>
<feature type="domain" description="Sushi" evidence="6">
    <location>
        <begin position="763"/>
        <end position="828"/>
    </location>
</feature>
<sequence>MAKLAPYRQTRSNLRKGKHMSDIGKTHSSKICMMKFGVKLGFGELFFIVLKCYREHPKFEYTSFGFSGLTGIQYAVQLQYKWIRLDFHVMEEGVQQTWQARGNWNKLCYTGCPRNMYCTDPPVIANARHDGPESQTRFEVNHTLKYSCHQGYTTKGFEVSKCFLYNNTMQWFGPEITCIPKSCGDPGEITNGFKQGNCFLFSCRITFNCRPGYELVGRDTHYCQHDATWSPREKPSCTPVQCSIPENPTNGKAIFIAVSYNAVVSYECNYGYMIVGSSTRRCGPNKEWSGEKPECKEINCGHPGQLSNGWLENIEHGTALGASIIFRCHPNMTIEGDQSTVCQADGSWSKPLPKCFAPCIVPDIDQGTIGNTSAVRPRQKVDHGTVIEIVCDVNYELSHGQYNITCNNGTWNHYPRCAPARCKKLPDRPRHGMVISPKTDHGAKAKYRCKDGYQLRGSSTTTCHYGNWTGAVPQCQEIYCPFPGYVENGRVLLVGNMGRYDYRNYVKKVRNNRQITYECNKGFYLIAGPPGATCVAGRWSPQPLPRCVPDLHPRIRWVRSIPENYTSEILNSSIKIKETITDKDFPTLLKHKEKVEDEIINENERKIYILTSSSPISVEKQTVTPVHTTENSQKSLNDLYRLLRFGNEGPHTIEDDQRWPALVRSPRNIENSLKKNKKAEREHKRRNRWKKKGKRTPHCESVPHEPYIRIEVLKPGRDSNFTFSAGARIKVTCLHGYGLNIGNKTAKCAKGHWKPAKPECVTLPCSVPEAPHGQFTFNGAHVSERATISHGEVVNFSCEKGYNVLGTNTMRCWYGEWAVTGKNPECTPDPCVLPGIEHGKYNSGYKKGLTIMHGASVEYSCDEGWIVNIEGVKCNLGRLVPSSPTCVAPDQRGETASHFSTIYKKNPLGVSYNDGDLTPGGDITVIDLNSNMKKSCSPPNRIQGTIVFKNGIQVTDHDKKFPDGSEVTFTCIENSIGDKTSWKVKCEDGAWVGRPLSCDTNATEGDITDIGNKTCSFRNTEPNVVTFFGDQQITEEIVEFEAGTELVSRCVDIGKYAFNGSHYRRCVHGTWTGEKPVCFGLNQESDYALEKPPTILFRHARGPIAQSNDGKLVVYPGTTLCLECLFLRKFGTPNWNVTHPEVEICEEKEKVRQQKKAKQAFQVHHGNSSPAIGQKKYPEGWANEPGRNSQLEYRLTHYSTKVDDSGVYTCVTPMGHDHSVELDIRAVDCEPIKPSKSLLLTPNDQTQMSTKVMFSCESGSELIGTRDVACLPSGNWSAPIPFCEKIKCPSPTPPVNGMLKGPDVYHAGDMVQITCRNNFMMDGQPYIVCQQDGTWSGEMPKCNPACTYPGTIISGTMSSVKFFYSIGDFITYKCSDGLKLSGAREIKCLEDRKWSASVPSCLPGR</sequence>
<proteinExistence type="predicted"/>
<name>A0AAV2QGA9_MEGNR</name>
<comment type="caution">
    <text evidence="7">The sequence shown here is derived from an EMBL/GenBank/DDBJ whole genome shotgun (WGS) entry which is preliminary data.</text>
</comment>
<feature type="domain" description="Sushi" evidence="6">
    <location>
        <begin position="1286"/>
        <end position="1344"/>
    </location>
</feature>
<reference evidence="7 8" key="1">
    <citation type="submission" date="2024-05" db="EMBL/GenBank/DDBJ databases">
        <authorList>
            <person name="Wallberg A."/>
        </authorList>
    </citation>
    <scope>NUCLEOTIDE SEQUENCE [LARGE SCALE GENOMIC DNA]</scope>
</reference>
<evidence type="ECO:0000256" key="5">
    <source>
        <dbReference type="SAM" id="MobiDB-lite"/>
    </source>
</evidence>
<feature type="disulfide bond" evidence="4">
    <location>
        <begin position="733"/>
        <end position="760"/>
    </location>
</feature>
<dbReference type="Proteomes" id="UP001497623">
    <property type="component" value="Unassembled WGS sequence"/>
</dbReference>
<feature type="disulfide bond" evidence="4">
    <location>
        <begin position="1315"/>
        <end position="1342"/>
    </location>
</feature>
<dbReference type="SUPFAM" id="SSF57535">
    <property type="entry name" value="Complement control module/SCR domain"/>
    <property type="match status" value="12"/>
</dbReference>
<feature type="domain" description="Sushi" evidence="6">
    <location>
        <begin position="420"/>
        <end position="477"/>
    </location>
</feature>
<feature type="domain" description="Sushi" evidence="6">
    <location>
        <begin position="1345"/>
        <end position="1403"/>
    </location>
</feature>
<keyword evidence="3 4" id="KW-1015">Disulfide bond</keyword>
<feature type="disulfide bond" evidence="4">
    <location>
        <begin position="971"/>
        <end position="998"/>
    </location>
</feature>
<dbReference type="InterPro" id="IPR000436">
    <property type="entry name" value="Sushi_SCR_CCP_dom"/>
</dbReference>
<dbReference type="PANTHER" id="PTHR45656:SF4">
    <property type="entry name" value="PROTEIN CBR-CLEC-78"/>
    <property type="match status" value="1"/>
</dbReference>
<comment type="caution">
    <text evidence="4">Lacks conserved residue(s) required for the propagation of feature annotation.</text>
</comment>
<dbReference type="EMBL" id="CAXKWB010006739">
    <property type="protein sequence ID" value="CAL4084147.1"/>
    <property type="molecule type" value="Genomic_DNA"/>
</dbReference>
<dbReference type="SMART" id="SM00032">
    <property type="entry name" value="CCP"/>
    <property type="match status" value="15"/>
</dbReference>
<keyword evidence="4" id="KW-0768">Sushi</keyword>
<feature type="domain" description="Sushi" evidence="6">
    <location>
        <begin position="478"/>
        <end position="549"/>
    </location>
</feature>
<feature type="domain" description="Sushi" evidence="6">
    <location>
        <begin position="934"/>
        <end position="1000"/>
    </location>
</feature>
<feature type="disulfide bond" evidence="4">
    <location>
        <begin position="1374"/>
        <end position="1401"/>
    </location>
</feature>
<feature type="domain" description="Sushi" evidence="6">
    <location>
        <begin position="181"/>
        <end position="239"/>
    </location>
</feature>
<keyword evidence="8" id="KW-1185">Reference proteome</keyword>
<evidence type="ECO:0000313" key="7">
    <source>
        <dbReference type="EMBL" id="CAL4084147.1"/>
    </source>
</evidence>
<evidence type="ECO:0000256" key="4">
    <source>
        <dbReference type="PROSITE-ProRule" id="PRU00302"/>
    </source>
</evidence>
<keyword evidence="2" id="KW-0677">Repeat</keyword>
<evidence type="ECO:0000259" key="6">
    <source>
        <dbReference type="PROSITE" id="PS50923"/>
    </source>
</evidence>
<protein>
    <recommendedName>
        <fullName evidence="6">Sushi domain-containing protein</fullName>
    </recommendedName>
</protein>
<dbReference type="Pfam" id="PF00084">
    <property type="entry name" value="Sushi"/>
    <property type="match status" value="12"/>
</dbReference>
<feature type="domain" description="Sushi" evidence="6">
    <location>
        <begin position="1227"/>
        <end position="1285"/>
    </location>
</feature>
<gene>
    <name evidence="7" type="ORF">MNOR_LOCUS12332</name>
</gene>
<feature type="domain" description="Sushi" evidence="6">
    <location>
        <begin position="697"/>
        <end position="762"/>
    </location>
</feature>
<dbReference type="Gene3D" id="2.10.70.10">
    <property type="entry name" value="Complement Module, domain 1"/>
    <property type="match status" value="13"/>
</dbReference>
<dbReference type="InterPro" id="IPR035976">
    <property type="entry name" value="Sushi/SCR/CCP_sf"/>
</dbReference>
<evidence type="ECO:0000256" key="2">
    <source>
        <dbReference type="ARBA" id="ARBA00022737"/>
    </source>
</evidence>
<organism evidence="7 8">
    <name type="scientific">Meganyctiphanes norvegica</name>
    <name type="common">Northern krill</name>
    <name type="synonym">Thysanopoda norvegica</name>
    <dbReference type="NCBI Taxonomy" id="48144"/>
    <lineage>
        <taxon>Eukaryota</taxon>
        <taxon>Metazoa</taxon>
        <taxon>Ecdysozoa</taxon>
        <taxon>Arthropoda</taxon>
        <taxon>Crustacea</taxon>
        <taxon>Multicrustacea</taxon>
        <taxon>Malacostraca</taxon>
        <taxon>Eumalacostraca</taxon>
        <taxon>Eucarida</taxon>
        <taxon>Euphausiacea</taxon>
        <taxon>Euphausiidae</taxon>
        <taxon>Meganyctiphanes</taxon>
    </lineage>
</organism>
<feature type="disulfide bond" evidence="4">
    <location>
        <begin position="1256"/>
        <end position="1283"/>
    </location>
</feature>
<feature type="domain" description="Sushi" evidence="6">
    <location>
        <begin position="116"/>
        <end position="180"/>
    </location>
</feature>
<feature type="domain" description="Sushi" evidence="6">
    <location>
        <begin position="298"/>
        <end position="357"/>
    </location>
</feature>
<evidence type="ECO:0000256" key="3">
    <source>
        <dbReference type="ARBA" id="ARBA00023157"/>
    </source>
</evidence>
<dbReference type="PANTHER" id="PTHR45656">
    <property type="entry name" value="PROTEIN CBR-CLEC-78"/>
    <property type="match status" value="1"/>
</dbReference>
<evidence type="ECO:0000313" key="8">
    <source>
        <dbReference type="Proteomes" id="UP001497623"/>
    </source>
</evidence>
<dbReference type="PROSITE" id="PS50923">
    <property type="entry name" value="SUSHI"/>
    <property type="match status" value="12"/>
</dbReference>
<evidence type="ECO:0000256" key="1">
    <source>
        <dbReference type="ARBA" id="ARBA00022729"/>
    </source>
</evidence>
<feature type="domain" description="Sushi" evidence="6">
    <location>
        <begin position="240"/>
        <end position="297"/>
    </location>
</feature>
<feature type="region of interest" description="Disordered" evidence="5">
    <location>
        <begin position="1"/>
        <end position="22"/>
    </location>
</feature>
<keyword evidence="1" id="KW-0732">Signal</keyword>
<feature type="disulfide bond" evidence="4">
    <location>
        <begin position="328"/>
        <end position="355"/>
    </location>
</feature>